<evidence type="ECO:0000313" key="3">
    <source>
        <dbReference type="Proteomes" id="UP000256964"/>
    </source>
</evidence>
<evidence type="ECO:0000313" key="2">
    <source>
        <dbReference type="EMBL" id="RDX46517.1"/>
    </source>
</evidence>
<accession>A0A371D1V5</accession>
<feature type="compositionally biased region" description="Basic and acidic residues" evidence="1">
    <location>
        <begin position="93"/>
        <end position="138"/>
    </location>
</feature>
<evidence type="ECO:0000256" key="1">
    <source>
        <dbReference type="SAM" id="MobiDB-lite"/>
    </source>
</evidence>
<organism evidence="2 3">
    <name type="scientific">Lentinus brumalis</name>
    <dbReference type="NCBI Taxonomy" id="2498619"/>
    <lineage>
        <taxon>Eukaryota</taxon>
        <taxon>Fungi</taxon>
        <taxon>Dikarya</taxon>
        <taxon>Basidiomycota</taxon>
        <taxon>Agaricomycotina</taxon>
        <taxon>Agaricomycetes</taxon>
        <taxon>Polyporales</taxon>
        <taxon>Polyporaceae</taxon>
        <taxon>Lentinus</taxon>
    </lineage>
</organism>
<proteinExistence type="predicted"/>
<keyword evidence="3" id="KW-1185">Reference proteome</keyword>
<dbReference type="AlphaFoldDB" id="A0A371D1V5"/>
<sequence length="183" mass="20781">MSSYNRFARYTFKTPDGQHFVMDARTKSRKANTLQRADKVAKTRVRNEYERWSAAKTKKETMRTRYTAPTLWTVTISASLQTRSRVRRTIGGRAEDRGAGRSKTGAEKADPAAKRKASDTIEDERATKKAQHDENSERKAKRKATWAADDHRAVKKVKTQHVSGILDVPGSRKCLEQVCGLRL</sequence>
<dbReference type="Proteomes" id="UP000256964">
    <property type="component" value="Unassembled WGS sequence"/>
</dbReference>
<feature type="region of interest" description="Disordered" evidence="1">
    <location>
        <begin position="85"/>
        <end position="147"/>
    </location>
</feature>
<gene>
    <name evidence="2" type="ORF">OH76DRAFT_1558349</name>
</gene>
<name>A0A371D1V5_9APHY</name>
<dbReference type="EMBL" id="KZ857426">
    <property type="protein sequence ID" value="RDX46517.1"/>
    <property type="molecule type" value="Genomic_DNA"/>
</dbReference>
<protein>
    <submittedName>
        <fullName evidence="2">Uncharacterized protein</fullName>
    </submittedName>
</protein>
<reference evidence="2 3" key="1">
    <citation type="journal article" date="2018" name="Biotechnol. Biofuels">
        <title>Integrative visual omics of the white-rot fungus Polyporus brumalis exposes the biotechnological potential of its oxidative enzymes for delignifying raw plant biomass.</title>
        <authorList>
            <person name="Miyauchi S."/>
            <person name="Rancon A."/>
            <person name="Drula E."/>
            <person name="Hage H."/>
            <person name="Chaduli D."/>
            <person name="Favel A."/>
            <person name="Grisel S."/>
            <person name="Henrissat B."/>
            <person name="Herpoel-Gimbert I."/>
            <person name="Ruiz-Duenas F.J."/>
            <person name="Chevret D."/>
            <person name="Hainaut M."/>
            <person name="Lin J."/>
            <person name="Wang M."/>
            <person name="Pangilinan J."/>
            <person name="Lipzen A."/>
            <person name="Lesage-Meessen L."/>
            <person name="Navarro D."/>
            <person name="Riley R."/>
            <person name="Grigoriev I.V."/>
            <person name="Zhou S."/>
            <person name="Raouche S."/>
            <person name="Rosso M.N."/>
        </authorList>
    </citation>
    <scope>NUCLEOTIDE SEQUENCE [LARGE SCALE GENOMIC DNA]</scope>
    <source>
        <strain evidence="2 3">BRFM 1820</strain>
    </source>
</reference>